<keyword evidence="3" id="KW-1185">Reference proteome</keyword>
<name>A0A363NWF8_9SPHI</name>
<organism evidence="2 3">
    <name type="scientific">Sphingobacterium athyrii</name>
    <dbReference type="NCBI Taxonomy" id="2152717"/>
    <lineage>
        <taxon>Bacteria</taxon>
        <taxon>Pseudomonadati</taxon>
        <taxon>Bacteroidota</taxon>
        <taxon>Sphingobacteriia</taxon>
        <taxon>Sphingobacteriales</taxon>
        <taxon>Sphingobacteriaceae</taxon>
        <taxon>Sphingobacterium</taxon>
    </lineage>
</organism>
<dbReference type="EMBL" id="QCXX01000002">
    <property type="protein sequence ID" value="PUV25152.1"/>
    <property type="molecule type" value="Genomic_DNA"/>
</dbReference>
<sequence length="375" mass="43602">MRIVHISDIHLSESNFDVFETDYIKALLKTLKEEHDQDPIDIIAITGDLVDQGGHSLFKIEKFKGKTDPYEIFEDEFITPIKNHLKLNNANFLFIPGNHDIDENEIKWVDEKKLKKIEADGDINSILKDIRLDSHEKFSYRIKQFKDFEKRFHKESIGTTYQFTRNQSTYIYEVNKDIKVGFALINDSWRCSTCELQAYFGNGLYFGYKQLNDALNLLAGTTMNIVMTHHPIESYAEKEDIQAILTHKDYHLHLFGDKHHHQLRRLISSSGGCFGIMARSALNKPKEPESKWQPGFHIITINFQEACLEEILYYKYLPFQFCFTNDGEIAPKDGRDVSKHPLGFTPFITEVNNSETSEDGNLEDQIMENYIKDVK</sequence>
<dbReference type="AlphaFoldDB" id="A0A363NWF8"/>
<evidence type="ECO:0000313" key="3">
    <source>
        <dbReference type="Proteomes" id="UP000250831"/>
    </source>
</evidence>
<dbReference type="SUPFAM" id="SSF56300">
    <property type="entry name" value="Metallo-dependent phosphatases"/>
    <property type="match status" value="1"/>
</dbReference>
<reference evidence="2 3" key="1">
    <citation type="submission" date="2018-04" db="EMBL/GenBank/DDBJ databases">
        <title>Sphingobacterium sp. M46 Genome.</title>
        <authorList>
            <person name="Cheng J."/>
            <person name="Li Y."/>
        </authorList>
    </citation>
    <scope>NUCLEOTIDE SEQUENCE [LARGE SCALE GENOMIC DNA]</scope>
    <source>
        <strain evidence="2 3">M46</strain>
    </source>
</reference>
<dbReference type="RefSeq" id="WP_108633485.1">
    <property type="nucleotide sequence ID" value="NZ_QCXX01000002.1"/>
</dbReference>
<dbReference type="PANTHER" id="PTHR31302:SF0">
    <property type="entry name" value="TRANSMEMBRANE PROTEIN WITH METALLOPHOSPHOESTERASE DOMAIN"/>
    <property type="match status" value="1"/>
</dbReference>
<dbReference type="InterPro" id="IPR051158">
    <property type="entry name" value="Metallophosphoesterase_sf"/>
</dbReference>
<evidence type="ECO:0000313" key="2">
    <source>
        <dbReference type="EMBL" id="PUV25152.1"/>
    </source>
</evidence>
<protein>
    <recommendedName>
        <fullName evidence="1">Calcineurin-like phosphoesterase domain-containing protein</fullName>
    </recommendedName>
</protein>
<dbReference type="Gene3D" id="3.60.21.10">
    <property type="match status" value="1"/>
</dbReference>
<evidence type="ECO:0000259" key="1">
    <source>
        <dbReference type="Pfam" id="PF00149"/>
    </source>
</evidence>
<accession>A0A363NWF8</accession>
<dbReference type="Pfam" id="PF00149">
    <property type="entry name" value="Metallophos"/>
    <property type="match status" value="1"/>
</dbReference>
<dbReference type="Proteomes" id="UP000250831">
    <property type="component" value="Unassembled WGS sequence"/>
</dbReference>
<dbReference type="InterPro" id="IPR029052">
    <property type="entry name" value="Metallo-depent_PP-like"/>
</dbReference>
<gene>
    <name evidence="2" type="ORF">DCO56_09440</name>
</gene>
<dbReference type="GO" id="GO:0016787">
    <property type="term" value="F:hydrolase activity"/>
    <property type="evidence" value="ECO:0007669"/>
    <property type="project" value="InterPro"/>
</dbReference>
<proteinExistence type="predicted"/>
<dbReference type="OrthoDB" id="651281at2"/>
<feature type="domain" description="Calcineurin-like phosphoesterase" evidence="1">
    <location>
        <begin position="1"/>
        <end position="260"/>
    </location>
</feature>
<dbReference type="PANTHER" id="PTHR31302">
    <property type="entry name" value="TRANSMEMBRANE PROTEIN WITH METALLOPHOSPHOESTERASE DOMAIN-RELATED"/>
    <property type="match status" value="1"/>
</dbReference>
<comment type="caution">
    <text evidence="2">The sequence shown here is derived from an EMBL/GenBank/DDBJ whole genome shotgun (WGS) entry which is preliminary data.</text>
</comment>
<dbReference type="InterPro" id="IPR004843">
    <property type="entry name" value="Calcineurin-like_PHP"/>
</dbReference>